<sequence length="34" mass="4096">MKKEGVIRKVRDLNGVYYDSIKYDILREELIIQP</sequence>
<gene>
    <name evidence="1" type="ORF">ESZ54_00930</name>
</gene>
<protein>
    <submittedName>
        <fullName evidence="1">N-acetyltransferase</fullName>
    </submittedName>
</protein>
<dbReference type="GO" id="GO:0016740">
    <property type="term" value="F:transferase activity"/>
    <property type="evidence" value="ECO:0007669"/>
    <property type="project" value="UniProtKB-KW"/>
</dbReference>
<accession>A0A4S3B7F8</accession>
<proteinExistence type="predicted"/>
<evidence type="ECO:0000313" key="2">
    <source>
        <dbReference type="Proteomes" id="UP000310506"/>
    </source>
</evidence>
<dbReference type="AlphaFoldDB" id="A0A4S3B7F8"/>
<evidence type="ECO:0000313" key="1">
    <source>
        <dbReference type="EMBL" id="THB62407.1"/>
    </source>
</evidence>
<reference evidence="1 2" key="1">
    <citation type="submission" date="2019-01" db="EMBL/GenBank/DDBJ databases">
        <title>Vagococcus silagei sp. nov. isolated from brewer's grain.</title>
        <authorList>
            <person name="Guu J.-R."/>
        </authorList>
    </citation>
    <scope>NUCLEOTIDE SEQUENCE [LARGE SCALE GENOMIC DNA]</scope>
    <source>
        <strain evidence="1 2">2B-2</strain>
    </source>
</reference>
<keyword evidence="2" id="KW-1185">Reference proteome</keyword>
<dbReference type="RefSeq" id="WP_136135793.1">
    <property type="nucleotide sequence ID" value="NZ_SDGV01000001.1"/>
</dbReference>
<comment type="caution">
    <text evidence="1">The sequence shown here is derived from an EMBL/GenBank/DDBJ whole genome shotgun (WGS) entry which is preliminary data.</text>
</comment>
<keyword evidence="1" id="KW-0808">Transferase</keyword>
<organism evidence="1 2">
    <name type="scientific">Vagococcus silagei</name>
    <dbReference type="NCBI Taxonomy" id="2508885"/>
    <lineage>
        <taxon>Bacteria</taxon>
        <taxon>Bacillati</taxon>
        <taxon>Bacillota</taxon>
        <taxon>Bacilli</taxon>
        <taxon>Lactobacillales</taxon>
        <taxon>Enterococcaceae</taxon>
        <taxon>Vagococcus</taxon>
    </lineage>
</organism>
<dbReference type="EMBL" id="SDGV01000001">
    <property type="protein sequence ID" value="THB62407.1"/>
    <property type="molecule type" value="Genomic_DNA"/>
</dbReference>
<dbReference type="Proteomes" id="UP000310506">
    <property type="component" value="Unassembled WGS sequence"/>
</dbReference>
<name>A0A4S3B7F8_9ENTE</name>